<name>A0A9X6Y726_BACTU</name>
<dbReference type="AlphaFoldDB" id="A0A9X6Y726"/>
<dbReference type="RefSeq" id="WP_098902916.1">
    <property type="nucleotide sequence ID" value="NZ_NVNL01000137.1"/>
</dbReference>
<dbReference type="EMBL" id="NVNL01000137">
    <property type="protein sequence ID" value="PEA85817.1"/>
    <property type="molecule type" value="Genomic_DNA"/>
</dbReference>
<sequence>MKELEIVFIMKNNKQIIAKMNGNKDDVISEINYVGFNGVRSFGNHVINMNEVLAVEIIEGHDVPGHLAAEKIDVKNIFTRDY</sequence>
<evidence type="ECO:0000313" key="1">
    <source>
        <dbReference type="EMBL" id="PEA85817.1"/>
    </source>
</evidence>
<accession>A0A9X6Y726</accession>
<reference evidence="1 2" key="1">
    <citation type="submission" date="2017-09" db="EMBL/GenBank/DDBJ databases">
        <title>Large-scale bioinformatics analysis of Bacillus genomes uncovers conserved roles of natural products in bacterial physiology.</title>
        <authorList>
            <consortium name="Agbiome Team Llc"/>
            <person name="Bleich R.M."/>
            <person name="Grubbs K.J."/>
            <person name="Santa Maria K.C."/>
            <person name="Allen S.E."/>
            <person name="Farag S."/>
            <person name="Shank E.A."/>
            <person name="Bowers A."/>
        </authorList>
    </citation>
    <scope>NUCLEOTIDE SEQUENCE [LARGE SCALE GENOMIC DNA]</scope>
    <source>
        <strain evidence="1 2">AFS089089</strain>
    </source>
</reference>
<evidence type="ECO:0000313" key="2">
    <source>
        <dbReference type="Proteomes" id="UP000220702"/>
    </source>
</evidence>
<protein>
    <submittedName>
        <fullName evidence="1">Uncharacterized protein</fullName>
    </submittedName>
</protein>
<dbReference type="Proteomes" id="UP000220702">
    <property type="component" value="Unassembled WGS sequence"/>
</dbReference>
<comment type="caution">
    <text evidence="1">The sequence shown here is derived from an EMBL/GenBank/DDBJ whole genome shotgun (WGS) entry which is preliminary data.</text>
</comment>
<gene>
    <name evidence="1" type="ORF">CON71_33545</name>
</gene>
<organism evidence="1 2">
    <name type="scientific">Bacillus thuringiensis</name>
    <dbReference type="NCBI Taxonomy" id="1428"/>
    <lineage>
        <taxon>Bacteria</taxon>
        <taxon>Bacillati</taxon>
        <taxon>Bacillota</taxon>
        <taxon>Bacilli</taxon>
        <taxon>Bacillales</taxon>
        <taxon>Bacillaceae</taxon>
        <taxon>Bacillus</taxon>
        <taxon>Bacillus cereus group</taxon>
    </lineage>
</organism>
<proteinExistence type="predicted"/>